<sequence>MKQIIFILLYLSTFSLFAQNDYTKVIPKNNVIPSYYLEVTYDKTVHLIFPSGISYIDLGSSNIIAGKAESAENVVRVKAAVKDFTGETNFSVITDEGSFYSFIVNYSLNPEKLNIEMKDFLHDGKLGNMPENTMEVFLSELGDEAPQTVQMAMEKIYKTNRKKIRHVKSNQFGIKFQLRGIFSQNGLLFFHTEVKNTSDIPFDIDFLIFKIVDKKVVKRTAIQETIIEPVRAHNYLTSVEGKDAESTVFAFKKFTIPDKKQLIIELFEKNGGRHQRLVIKNRDLEKVRTLEKLE</sequence>
<keyword evidence="1" id="KW-0732">Signal</keyword>
<dbReference type="Pfam" id="PF13595">
    <property type="entry name" value="DUF4138"/>
    <property type="match status" value="1"/>
</dbReference>
<evidence type="ECO:0000313" key="3">
    <source>
        <dbReference type="Proteomes" id="UP000428260"/>
    </source>
</evidence>
<protein>
    <submittedName>
        <fullName evidence="2">Conjugative transposon protein TraN</fullName>
    </submittedName>
</protein>
<gene>
    <name evidence="2" type="primary">traN</name>
    <name evidence="2" type="ORF">GM418_19480</name>
</gene>
<dbReference type="RefSeq" id="WP_158868913.1">
    <property type="nucleotide sequence ID" value="NZ_CP046401.1"/>
</dbReference>
<name>A0A6I6K704_9BACT</name>
<dbReference type="NCBIfam" id="TIGR03780">
    <property type="entry name" value="Bac_Flav_CT_N"/>
    <property type="match status" value="1"/>
</dbReference>
<evidence type="ECO:0000313" key="2">
    <source>
        <dbReference type="EMBL" id="QGY45774.1"/>
    </source>
</evidence>
<keyword evidence="3" id="KW-1185">Reference proteome</keyword>
<dbReference type="KEGG" id="mcos:GM418_19480"/>
<dbReference type="Proteomes" id="UP000428260">
    <property type="component" value="Chromosome"/>
</dbReference>
<feature type="chain" id="PRO_5026203314" evidence="1">
    <location>
        <begin position="19"/>
        <end position="294"/>
    </location>
</feature>
<dbReference type="AlphaFoldDB" id="A0A6I6K704"/>
<feature type="signal peptide" evidence="1">
    <location>
        <begin position="1"/>
        <end position="18"/>
    </location>
</feature>
<reference evidence="2 3" key="1">
    <citation type="submission" date="2019-11" db="EMBL/GenBank/DDBJ databases">
        <authorList>
            <person name="Zheng R.K."/>
            <person name="Sun C.M."/>
        </authorList>
    </citation>
    <scope>NUCLEOTIDE SEQUENCE [LARGE SCALE GENOMIC DNA]</scope>
    <source>
        <strain evidence="2 3">WC007</strain>
    </source>
</reference>
<organism evidence="2 3">
    <name type="scientific">Maribellus comscasis</name>
    <dbReference type="NCBI Taxonomy" id="2681766"/>
    <lineage>
        <taxon>Bacteria</taxon>
        <taxon>Pseudomonadati</taxon>
        <taxon>Bacteroidota</taxon>
        <taxon>Bacteroidia</taxon>
        <taxon>Marinilabiliales</taxon>
        <taxon>Prolixibacteraceae</taxon>
        <taxon>Maribellus</taxon>
    </lineage>
</organism>
<evidence type="ECO:0000256" key="1">
    <source>
        <dbReference type="SAM" id="SignalP"/>
    </source>
</evidence>
<dbReference type="InterPro" id="IPR022298">
    <property type="entry name" value="Conjug_transposon_TraN"/>
</dbReference>
<proteinExistence type="predicted"/>
<dbReference type="EMBL" id="CP046401">
    <property type="protein sequence ID" value="QGY45774.1"/>
    <property type="molecule type" value="Genomic_DNA"/>
</dbReference>
<accession>A0A6I6K704</accession>